<proteinExistence type="predicted"/>
<dbReference type="OrthoDB" id="5595612at2759"/>
<organism evidence="4 5">
    <name type="scientific">Catenaria anguillulae PL171</name>
    <dbReference type="NCBI Taxonomy" id="765915"/>
    <lineage>
        <taxon>Eukaryota</taxon>
        <taxon>Fungi</taxon>
        <taxon>Fungi incertae sedis</taxon>
        <taxon>Blastocladiomycota</taxon>
        <taxon>Blastocladiomycetes</taxon>
        <taxon>Blastocladiales</taxon>
        <taxon>Catenariaceae</taxon>
        <taxon>Catenaria</taxon>
    </lineage>
</organism>
<feature type="compositionally biased region" description="Low complexity" evidence="2">
    <location>
        <begin position="113"/>
        <end position="143"/>
    </location>
</feature>
<dbReference type="Proteomes" id="UP000193411">
    <property type="component" value="Unassembled WGS sequence"/>
</dbReference>
<dbReference type="EMBL" id="MCFL01000048">
    <property type="protein sequence ID" value="ORZ32323.1"/>
    <property type="molecule type" value="Genomic_DNA"/>
</dbReference>
<dbReference type="STRING" id="765915.A0A1Y2HF48"/>
<sequence length="949" mass="100727">MPSRRNPQDDSGHAPHTQTQPPPPRPPRPAGADIDLRIVTSRLRSASAQDSHLASLPPDTPPRELPVSPTRPSPVAMASTVSPFGSLSRRRSEEQGPRRPPSPSRFAAGSELPPSRAQAPKSPAQSSAISSGFRSSASDGSLPRRPPSPSRFAAVTPPMQPRRSLERSPNPSPNGSLRRPPSPSRFAPMVAAASSSPSQSPVTGRARRPSSPSRLVMPGAANPRGPGGASNGSPQPAHHGGHLPPLSARNQSSDRQQQQQHHGRQHQQYQHHYDNGHFQESTTTDDMLASLSRSGEKPSPPLPPTLSSSSSSSASPPTTNPLHSGPIVSHSKTLGLIDLLRILAGNPPPSSESANPLLTPRNLRLIFLSAFFILALSIALPWTFQATGCLGARAEDCYIQSLEECSATFPCSNRGVPFLTVEGQCACDCPAPFVGPQCVAEAQCPCVPDPDNPDPKARCLSLSSTFSPLFTTTDTALLALGLDRRALAMAMTLAQVPCQDQPKVMTLPVNQRRIQLGGSQAARRMQWAKVIAARHMQLSGNFNVSRDLAVKFTAMLNATTGPTANVLGADPDTVAPGVAQVSVERIVYDLGTLRVSYLPATLTGQVKSVVDAKVPAGNVRNTFTTLVSIASAMSQLRSGFLALYWTQRLGLPIGELATFRTRVQQKPLMVSLDAVFPEGGSADSPNVKFMGQIHASRQVFGSPFCTFLFPGDFQALNAIESASFRLPPFDSQRAAVGDCLTRPTYATLNLADLRTGAYPSESTQQALVLTNDTRLRATFSATTLLPRAGNADRLGAAPSAERMGVVGAMDHVLVEFLMSTRDDKSLLALIRRVVADTSGVPDPGIVASGLALPAAHVWGGVATGNVPAGAPDVDYLVAGLSSRVGSGGVRPDLFFATPLGQVDPAVSRFVLDPADREQDRAAFNRVWEETRSGKLKTPEEIWDALPGTK</sequence>
<dbReference type="InterPro" id="IPR000742">
    <property type="entry name" value="EGF"/>
</dbReference>
<dbReference type="PROSITE" id="PS00022">
    <property type="entry name" value="EGF_1"/>
    <property type="match status" value="1"/>
</dbReference>
<accession>A0A1Y2HF48</accession>
<dbReference type="PROSITE" id="PS50026">
    <property type="entry name" value="EGF_3"/>
    <property type="match status" value="1"/>
</dbReference>
<feature type="compositionally biased region" description="Low complexity" evidence="2">
    <location>
        <begin position="305"/>
        <end position="322"/>
    </location>
</feature>
<feature type="compositionally biased region" description="Pro residues" evidence="2">
    <location>
        <begin position="58"/>
        <end position="72"/>
    </location>
</feature>
<dbReference type="AlphaFoldDB" id="A0A1Y2HF48"/>
<comment type="caution">
    <text evidence="1">Lacks conserved residue(s) required for the propagation of feature annotation.</text>
</comment>
<feature type="compositionally biased region" description="Basic and acidic residues" evidence="2">
    <location>
        <begin position="1"/>
        <end position="13"/>
    </location>
</feature>
<evidence type="ECO:0000313" key="5">
    <source>
        <dbReference type="Proteomes" id="UP000193411"/>
    </source>
</evidence>
<keyword evidence="5" id="KW-1185">Reference proteome</keyword>
<evidence type="ECO:0000256" key="2">
    <source>
        <dbReference type="SAM" id="MobiDB-lite"/>
    </source>
</evidence>
<reference evidence="4 5" key="1">
    <citation type="submission" date="2016-07" db="EMBL/GenBank/DDBJ databases">
        <title>Pervasive Adenine N6-methylation of Active Genes in Fungi.</title>
        <authorList>
            <consortium name="DOE Joint Genome Institute"/>
            <person name="Mondo S.J."/>
            <person name="Dannebaum R.O."/>
            <person name="Kuo R.C."/>
            <person name="Labutti K."/>
            <person name="Haridas S."/>
            <person name="Kuo A."/>
            <person name="Salamov A."/>
            <person name="Ahrendt S.R."/>
            <person name="Lipzen A."/>
            <person name="Sullivan W."/>
            <person name="Andreopoulos W.B."/>
            <person name="Clum A."/>
            <person name="Lindquist E."/>
            <person name="Daum C."/>
            <person name="Ramamoorthy G.K."/>
            <person name="Gryganskyi A."/>
            <person name="Culley D."/>
            <person name="Magnuson J.K."/>
            <person name="James T.Y."/>
            <person name="O'Malley M.A."/>
            <person name="Stajich J.E."/>
            <person name="Spatafora J.W."/>
            <person name="Visel A."/>
            <person name="Grigoriev I.V."/>
        </authorList>
    </citation>
    <scope>NUCLEOTIDE SEQUENCE [LARGE SCALE GENOMIC DNA]</scope>
    <source>
        <strain evidence="4 5">PL171</strain>
    </source>
</reference>
<evidence type="ECO:0000313" key="4">
    <source>
        <dbReference type="EMBL" id="ORZ32323.1"/>
    </source>
</evidence>
<dbReference type="PROSITE" id="PS01186">
    <property type="entry name" value="EGF_2"/>
    <property type="match status" value="1"/>
</dbReference>
<evidence type="ECO:0000256" key="1">
    <source>
        <dbReference type="PROSITE-ProRule" id="PRU00076"/>
    </source>
</evidence>
<keyword evidence="1" id="KW-1015">Disulfide bond</keyword>
<name>A0A1Y2HF48_9FUNG</name>
<keyword evidence="1" id="KW-0245">EGF-like domain</keyword>
<protein>
    <recommendedName>
        <fullName evidence="3">EGF-like domain-containing protein</fullName>
    </recommendedName>
</protein>
<comment type="caution">
    <text evidence="4">The sequence shown here is derived from an EMBL/GenBank/DDBJ whole genome shotgun (WGS) entry which is preliminary data.</text>
</comment>
<feature type="compositionally biased region" description="Low complexity" evidence="2">
    <location>
        <begin position="250"/>
        <end position="270"/>
    </location>
</feature>
<feature type="compositionally biased region" description="Pro residues" evidence="2">
    <location>
        <begin position="20"/>
        <end position="29"/>
    </location>
</feature>
<evidence type="ECO:0000259" key="3">
    <source>
        <dbReference type="PROSITE" id="PS50026"/>
    </source>
</evidence>
<feature type="region of interest" description="Disordered" evidence="2">
    <location>
        <begin position="287"/>
        <end position="327"/>
    </location>
</feature>
<feature type="compositionally biased region" description="Polar residues" evidence="2">
    <location>
        <begin position="42"/>
        <end position="52"/>
    </location>
</feature>
<feature type="compositionally biased region" description="Low complexity" evidence="2">
    <location>
        <begin position="187"/>
        <end position="201"/>
    </location>
</feature>
<feature type="region of interest" description="Disordered" evidence="2">
    <location>
        <begin position="1"/>
        <end position="270"/>
    </location>
</feature>
<dbReference type="CDD" id="cd00054">
    <property type="entry name" value="EGF_CA"/>
    <property type="match status" value="1"/>
</dbReference>
<feature type="disulfide bond" evidence="1">
    <location>
        <begin position="429"/>
        <end position="438"/>
    </location>
</feature>
<feature type="domain" description="EGF-like" evidence="3">
    <location>
        <begin position="401"/>
        <end position="439"/>
    </location>
</feature>
<gene>
    <name evidence="4" type="ORF">BCR44DRAFT_1440549</name>
</gene>